<feature type="region of interest" description="Disordered" evidence="1">
    <location>
        <begin position="40"/>
        <end position="59"/>
    </location>
</feature>
<name>W2IB54_PHYNI</name>
<protein>
    <submittedName>
        <fullName evidence="2">Uncharacterized protein</fullName>
    </submittedName>
</protein>
<evidence type="ECO:0000256" key="1">
    <source>
        <dbReference type="SAM" id="MobiDB-lite"/>
    </source>
</evidence>
<accession>W2IB54</accession>
<reference evidence="2" key="1">
    <citation type="submission" date="2013-11" db="EMBL/GenBank/DDBJ databases">
        <title>The Genome Sequence of Phytophthora parasitica CJ05E6.</title>
        <authorList>
            <consortium name="The Broad Institute Genomics Platform"/>
            <person name="Russ C."/>
            <person name="Tyler B."/>
            <person name="Panabieres F."/>
            <person name="Shan W."/>
            <person name="Tripathy S."/>
            <person name="Grunwald N."/>
            <person name="Machado M."/>
            <person name="Johnson C.S."/>
            <person name="Arredondo F."/>
            <person name="Hong C."/>
            <person name="Coffey M."/>
            <person name="Young S.K."/>
            <person name="Zeng Q."/>
            <person name="Gargeya S."/>
            <person name="Fitzgerald M."/>
            <person name="Abouelleil A."/>
            <person name="Alvarado L."/>
            <person name="Chapman S.B."/>
            <person name="Gainer-Dewar J."/>
            <person name="Goldberg J."/>
            <person name="Griggs A."/>
            <person name="Gujja S."/>
            <person name="Hansen M."/>
            <person name="Howarth C."/>
            <person name="Imamovic A."/>
            <person name="Ireland A."/>
            <person name="Larimer J."/>
            <person name="McCowan C."/>
            <person name="Murphy C."/>
            <person name="Pearson M."/>
            <person name="Poon T.W."/>
            <person name="Priest M."/>
            <person name="Roberts A."/>
            <person name="Saif S."/>
            <person name="Shea T."/>
            <person name="Sykes S."/>
            <person name="Wortman J."/>
            <person name="Nusbaum C."/>
            <person name="Birren B."/>
        </authorList>
    </citation>
    <scope>NUCLEOTIDE SEQUENCE [LARGE SCALE GENOMIC DNA]</scope>
    <source>
        <strain evidence="2">CJ05E6</strain>
    </source>
</reference>
<sequence>MPVSLLREVHLLYAYLVRPEHSLSHRSVGRERLVYRGVAKKRRTTADRQGPGRPTSTNTHFLLNRHRQTSGRGDVIKRTVDMSINRLSLTITKRRRPMRGNTSDRRWCFEEIHERSIMRQRGQCLLDLVRQPVDESREQCGLNGEGKLFSKQGARSKAGVRKERQASLF</sequence>
<dbReference type="Proteomes" id="UP000053864">
    <property type="component" value="Unassembled WGS sequence"/>
</dbReference>
<gene>
    <name evidence="2" type="ORF">L916_16377</name>
</gene>
<evidence type="ECO:0000313" key="2">
    <source>
        <dbReference type="EMBL" id="ETL30692.1"/>
    </source>
</evidence>
<dbReference type="AlphaFoldDB" id="W2IB54"/>
<dbReference type="EMBL" id="KI675246">
    <property type="protein sequence ID" value="ETL30692.1"/>
    <property type="molecule type" value="Genomic_DNA"/>
</dbReference>
<organism evidence="2">
    <name type="scientific">Phytophthora nicotianae</name>
    <name type="common">Potato buckeye rot agent</name>
    <name type="synonym">Phytophthora parasitica</name>
    <dbReference type="NCBI Taxonomy" id="4792"/>
    <lineage>
        <taxon>Eukaryota</taxon>
        <taxon>Sar</taxon>
        <taxon>Stramenopiles</taxon>
        <taxon>Oomycota</taxon>
        <taxon>Peronosporomycetes</taxon>
        <taxon>Peronosporales</taxon>
        <taxon>Peronosporaceae</taxon>
        <taxon>Phytophthora</taxon>
    </lineage>
</organism>
<proteinExistence type="predicted"/>